<feature type="transmembrane region" description="Helical" evidence="12">
    <location>
        <begin position="6"/>
        <end position="24"/>
    </location>
</feature>
<dbReference type="AlphaFoldDB" id="A0A914ZJA6"/>
<keyword evidence="9 12" id="KW-0472">Membrane</keyword>
<sequence length="493" mass="56689">MDNIYNTEWLLLLALLVHVIMVPCTKVEESFNVQAIHDLLYHNFNVSAYDHHDFPGVVPRTFTGPIVLSSILMPIVGALRWWGAPKYWSLFAVRIALGMMVLLCFSNFARCIEKHFGRQTGDFLRLITITQFHFLFYSSRPLPNTFALIGVLLVYQLWLDGSWVWAVRVATVSAALFRCELMLLFAPIFIVPILRGTLPLLGRKGAVFNGFLALSLTLGITVPIDSLLWRRWLWPEGEVWWFNVVLNRSKEYGVMPYFWYFTSALPRALLASLIAVPAGLIVDRRLIPIVFPILAYIGIYSFLPHKELRFIIYTFPMLDVAAAVFCARLWINRQKSWLRYLIAIGVSAHLIANIIGTLVLLYASSRNYPGGDAIGYLQFMQRYDKNKPISVYVDNFAAQTGVCRFLQLYDAWEYNKSENLGVEDLSRFDFLLIGSYTDKNVVSNATQTFSSTHRLLFPVQAFQRVYMRRSSAFPYIWPVVKLREKMVVLKKLD</sequence>
<dbReference type="PANTHER" id="PTHR22760:SF1">
    <property type="entry name" value="DOL-P-MAN:MAN(7)GLCNAC(2)-PP-DOL ALPHA-1,6-MANNOSYLTRANSFERASE"/>
    <property type="match status" value="1"/>
</dbReference>
<evidence type="ECO:0000256" key="7">
    <source>
        <dbReference type="ARBA" id="ARBA00022824"/>
    </source>
</evidence>
<feature type="transmembrane region" description="Helical" evidence="12">
    <location>
        <begin position="257"/>
        <end position="279"/>
    </location>
</feature>
<evidence type="ECO:0000256" key="9">
    <source>
        <dbReference type="ARBA" id="ARBA00023136"/>
    </source>
</evidence>
<keyword evidence="6 12" id="KW-0812">Transmembrane</keyword>
<evidence type="ECO:0000313" key="13">
    <source>
        <dbReference type="Proteomes" id="UP000887569"/>
    </source>
</evidence>
<dbReference type="GO" id="GO:0006487">
    <property type="term" value="P:protein N-linked glycosylation"/>
    <property type="evidence" value="ECO:0007669"/>
    <property type="project" value="TreeGrafter"/>
</dbReference>
<evidence type="ECO:0000256" key="11">
    <source>
        <dbReference type="ARBA" id="ARBA00048899"/>
    </source>
</evidence>
<dbReference type="Pfam" id="PF03901">
    <property type="entry name" value="Glyco_transf_22"/>
    <property type="match status" value="1"/>
</dbReference>
<accession>A0A914ZJA6</accession>
<evidence type="ECO:0000256" key="2">
    <source>
        <dbReference type="ARBA" id="ARBA00004922"/>
    </source>
</evidence>
<comment type="catalytic activity">
    <reaction evidence="11">
        <text>an alpha-D-Man-(1-&gt;2)-alpha-D-Man-(1-&gt;2)-alpha-D-Man-(1-&gt;3)-[alpha-D-Man-(1-&gt;2)-alpha-D-Man-(1-&gt;3)-alpha-D-Man-(1-&gt;6)]-beta-D-Man-(1-&gt;4)-beta-D-GlcNAc-(1-&gt;4)-alpha-D-GlcNAc-diphospho-di-trans,poly-cis-dolichol + a di-trans,poly-cis-dolichyl beta-D-mannosyl phosphate = an alpha-D-Man-(1-&gt;2)-alpha-D-Man-(1-&gt;2)-alpha-D-Man-(1-&gt;3)-[alpha-D-Man-(1-&gt;2)-alpha-D-Man-(1-&gt;3)-[alpha-D-Man-(1-&gt;6)]-alpha-D-Man-(1-&gt;6)]-beta-D-Man-(1-&gt;4)-beta-D-GlcNAc-(1-&gt;4)-alpha-D-GlcNAc-diphospho-di-trans,poly-cis-dolichol + a di-trans,poly-cis-dolichyl phosphate + H(+)</text>
        <dbReference type="Rhea" id="RHEA:29535"/>
        <dbReference type="Rhea" id="RHEA-COMP:19498"/>
        <dbReference type="Rhea" id="RHEA-COMP:19501"/>
        <dbReference type="Rhea" id="RHEA-COMP:19518"/>
        <dbReference type="Rhea" id="RHEA-COMP:19519"/>
        <dbReference type="ChEBI" id="CHEBI:15378"/>
        <dbReference type="ChEBI" id="CHEBI:57683"/>
        <dbReference type="ChEBI" id="CHEBI:58211"/>
        <dbReference type="ChEBI" id="CHEBI:132517"/>
        <dbReference type="ChEBI" id="CHEBI:132519"/>
        <dbReference type="EC" id="2.4.1.260"/>
    </reaction>
    <physiologicalReaction direction="left-to-right" evidence="11">
        <dbReference type="Rhea" id="RHEA:29536"/>
    </physiologicalReaction>
</comment>
<dbReference type="GO" id="GO:0005789">
    <property type="term" value="C:endoplasmic reticulum membrane"/>
    <property type="evidence" value="ECO:0007669"/>
    <property type="project" value="UniProtKB-SubCell"/>
</dbReference>
<feature type="transmembrane region" description="Helical" evidence="12">
    <location>
        <begin position="338"/>
        <end position="363"/>
    </location>
</feature>
<dbReference type="WBParaSite" id="PgB05_g084_t20">
    <property type="protein sequence ID" value="PgB05_g084_t20"/>
    <property type="gene ID" value="PgB05_g084"/>
</dbReference>
<comment type="subcellular location">
    <subcellularLocation>
        <location evidence="1 12">Endoplasmic reticulum membrane</location>
        <topology evidence="1 12">Multi-pass membrane protein</topology>
    </subcellularLocation>
</comment>
<protein>
    <recommendedName>
        <fullName evidence="12">Mannosyltransferase</fullName>
        <ecNumber evidence="12">2.4.1.-</ecNumber>
    </recommendedName>
</protein>
<evidence type="ECO:0000256" key="12">
    <source>
        <dbReference type="RuleBase" id="RU363075"/>
    </source>
</evidence>
<comment type="function">
    <text evidence="10">Mannosyltransferase that operates in the biosynthetic pathway of dolichol-linked oligosaccharides, the glycan precursors employed in protein asparagine (N)-glycosylation. The assembly of dolichol-linked oligosaccharides begins on the cytosolic side of the endoplasmic reticulum membrane and finishes in its lumen. The sequential addition of sugars to dolichol pyrophosphate produces dolichol-linked oligosaccharides containing fourteen sugars, including two GlcNAcs, nine mannoses and three glucoses. Once assembled, the oligosaccharide is transferred from the lipid to nascent proteins by oligosaccharyltransferases. In the lumen of the endoplasmic reticulum, adds the eighth mannose residue in an alpha-1,6 linkage onto Man(7)GlcNAc(2)-PP-dolichol to produce Man(8)GlcNAc(2)-PP-dolichol.</text>
</comment>
<evidence type="ECO:0000256" key="1">
    <source>
        <dbReference type="ARBA" id="ARBA00004477"/>
    </source>
</evidence>
<feature type="transmembrane region" description="Helical" evidence="12">
    <location>
        <begin position="286"/>
        <end position="304"/>
    </location>
</feature>
<comment type="similarity">
    <text evidence="3 12">Belongs to the glycosyltransferase 22 family.</text>
</comment>
<keyword evidence="13" id="KW-1185">Reference proteome</keyword>
<proteinExistence type="inferred from homology"/>
<evidence type="ECO:0000313" key="14">
    <source>
        <dbReference type="WBParaSite" id="PgB05_g084_t20"/>
    </source>
</evidence>
<feature type="transmembrane region" description="Helical" evidence="12">
    <location>
        <begin position="142"/>
        <end position="159"/>
    </location>
</feature>
<feature type="transmembrane region" description="Helical" evidence="12">
    <location>
        <begin position="206"/>
        <end position="224"/>
    </location>
</feature>
<evidence type="ECO:0000256" key="10">
    <source>
        <dbReference type="ARBA" id="ARBA00044721"/>
    </source>
</evidence>
<dbReference type="EC" id="2.4.1.-" evidence="12"/>
<evidence type="ECO:0000256" key="5">
    <source>
        <dbReference type="ARBA" id="ARBA00022679"/>
    </source>
</evidence>
<evidence type="ECO:0000256" key="6">
    <source>
        <dbReference type="ARBA" id="ARBA00022692"/>
    </source>
</evidence>
<dbReference type="InterPro" id="IPR005599">
    <property type="entry name" value="GPI_mannosylTrfase"/>
</dbReference>
<evidence type="ECO:0000256" key="4">
    <source>
        <dbReference type="ARBA" id="ARBA00022676"/>
    </source>
</evidence>
<keyword evidence="5" id="KW-0808">Transferase</keyword>
<organism evidence="13 14">
    <name type="scientific">Parascaris univalens</name>
    <name type="common">Nematode worm</name>
    <dbReference type="NCBI Taxonomy" id="6257"/>
    <lineage>
        <taxon>Eukaryota</taxon>
        <taxon>Metazoa</taxon>
        <taxon>Ecdysozoa</taxon>
        <taxon>Nematoda</taxon>
        <taxon>Chromadorea</taxon>
        <taxon>Rhabditida</taxon>
        <taxon>Spirurina</taxon>
        <taxon>Ascaridomorpha</taxon>
        <taxon>Ascaridoidea</taxon>
        <taxon>Ascarididae</taxon>
        <taxon>Parascaris</taxon>
    </lineage>
</organism>
<feature type="transmembrane region" description="Helical" evidence="12">
    <location>
        <begin position="310"/>
        <end position="331"/>
    </location>
</feature>
<name>A0A914ZJA6_PARUN</name>
<evidence type="ECO:0000256" key="3">
    <source>
        <dbReference type="ARBA" id="ARBA00007063"/>
    </source>
</evidence>
<evidence type="ECO:0000256" key="8">
    <source>
        <dbReference type="ARBA" id="ARBA00022989"/>
    </source>
</evidence>
<comment type="pathway">
    <text evidence="2">Protein modification; protein glycosylation.</text>
</comment>
<dbReference type="PANTHER" id="PTHR22760">
    <property type="entry name" value="GLYCOSYLTRANSFERASE"/>
    <property type="match status" value="1"/>
</dbReference>
<feature type="transmembrane region" description="Helical" evidence="12">
    <location>
        <begin position="62"/>
        <end position="82"/>
    </location>
</feature>
<dbReference type="Proteomes" id="UP000887569">
    <property type="component" value="Unplaced"/>
</dbReference>
<keyword evidence="8 12" id="KW-1133">Transmembrane helix</keyword>
<keyword evidence="4 12" id="KW-0328">Glycosyltransferase</keyword>
<feature type="transmembrane region" description="Helical" evidence="12">
    <location>
        <begin position="165"/>
        <end position="194"/>
    </location>
</feature>
<feature type="transmembrane region" description="Helical" evidence="12">
    <location>
        <begin position="88"/>
        <end position="109"/>
    </location>
</feature>
<reference evidence="14" key="1">
    <citation type="submission" date="2022-11" db="UniProtKB">
        <authorList>
            <consortium name="WormBaseParasite"/>
        </authorList>
    </citation>
    <scope>IDENTIFICATION</scope>
</reference>
<dbReference type="GO" id="GO:0052917">
    <property type="term" value="F:dol-P-Man:Man(7)GlcNAc(2)-PP-Dol alpha-1,6-mannosyltransferase activity"/>
    <property type="evidence" value="ECO:0007669"/>
    <property type="project" value="UniProtKB-EC"/>
</dbReference>
<keyword evidence="7 12" id="KW-0256">Endoplasmic reticulum</keyword>